<reference evidence="2" key="1">
    <citation type="submission" date="2022-08" db="EMBL/GenBank/DDBJ databases">
        <authorList>
            <consortium name="DOE Joint Genome Institute"/>
            <person name="Min B."/>
            <person name="Riley R."/>
            <person name="Sierra-Patev S."/>
            <person name="Naranjo-Ortiz M."/>
            <person name="Looney B."/>
            <person name="Konkel Z."/>
            <person name="Slot J.C."/>
            <person name="Sakamoto Y."/>
            <person name="Steenwyk J.L."/>
            <person name="Rokas A."/>
            <person name="Carro J."/>
            <person name="Camarero S."/>
            <person name="Ferreira P."/>
            <person name="Molpeceres G."/>
            <person name="Ruiz-Duenas F.J."/>
            <person name="Serrano A."/>
            <person name="Henrissat B."/>
            <person name="Drula E."/>
            <person name="Hughes K.W."/>
            <person name="Mata J.L."/>
            <person name="Ishikawa N.K."/>
            <person name="Vargas-Isla R."/>
            <person name="Ushijima S."/>
            <person name="Smith C.A."/>
            <person name="Ahrendt S."/>
            <person name="Andreopoulos W."/>
            <person name="He G."/>
            <person name="Labutti K."/>
            <person name="Lipzen A."/>
            <person name="Ng V."/>
            <person name="Sandor L."/>
            <person name="Barry K."/>
            <person name="Martinez A.T."/>
            <person name="Xiao Y."/>
            <person name="Gibbons J.G."/>
            <person name="Terashima K."/>
            <person name="Hibbett D.S."/>
            <person name="Grigoriev I.V."/>
        </authorList>
    </citation>
    <scope>NUCLEOTIDE SEQUENCE</scope>
    <source>
        <strain evidence="2">TFB10291</strain>
    </source>
</reference>
<feature type="region of interest" description="Disordered" evidence="1">
    <location>
        <begin position="227"/>
        <end position="247"/>
    </location>
</feature>
<dbReference type="EMBL" id="MU794058">
    <property type="protein sequence ID" value="KAJ3779926.1"/>
    <property type="molecule type" value="Genomic_DNA"/>
</dbReference>
<keyword evidence="3" id="KW-1185">Reference proteome</keyword>
<evidence type="ECO:0000313" key="2">
    <source>
        <dbReference type="EMBL" id="KAJ3779926.1"/>
    </source>
</evidence>
<accession>A0AA38NB20</accession>
<evidence type="ECO:0000256" key="1">
    <source>
        <dbReference type="SAM" id="MobiDB-lite"/>
    </source>
</evidence>
<proteinExistence type="predicted"/>
<feature type="compositionally biased region" description="Polar residues" evidence="1">
    <location>
        <begin position="236"/>
        <end position="247"/>
    </location>
</feature>
<organism evidence="2 3">
    <name type="scientific">Lentinula aff. detonsa</name>
    <dbReference type="NCBI Taxonomy" id="2804958"/>
    <lineage>
        <taxon>Eukaryota</taxon>
        <taxon>Fungi</taxon>
        <taxon>Dikarya</taxon>
        <taxon>Basidiomycota</taxon>
        <taxon>Agaricomycotina</taxon>
        <taxon>Agaricomycetes</taxon>
        <taxon>Agaricomycetidae</taxon>
        <taxon>Agaricales</taxon>
        <taxon>Marasmiineae</taxon>
        <taxon>Omphalotaceae</taxon>
        <taxon>Lentinula</taxon>
    </lineage>
</organism>
<feature type="compositionally biased region" description="Low complexity" evidence="1">
    <location>
        <begin position="112"/>
        <end position="126"/>
    </location>
</feature>
<evidence type="ECO:0000313" key="3">
    <source>
        <dbReference type="Proteomes" id="UP001163798"/>
    </source>
</evidence>
<dbReference type="AlphaFoldDB" id="A0AA38NB20"/>
<comment type="caution">
    <text evidence="2">The sequence shown here is derived from an EMBL/GenBank/DDBJ whole genome shotgun (WGS) entry which is preliminary data.</text>
</comment>
<gene>
    <name evidence="2" type="ORF">GGU10DRAFT_337608</name>
</gene>
<sequence>MPIIGAIGMKRLTCYIPIEIPDHVLSNEESLQFSENLDKVEAEMEAAFGELNTAGIQALHNVLQHHLQENSATTSQSTSLDTPAQSESSMVDVAITDVNSGSTFSNLSLTAHSASNSSSTSTHDSTPPANILSSSPHLPDIDVPSLIEPLSHAAASQSKQNSASAQSFTWQIGKTEQRLVNGAFRKCCLGQGCFGKTGMKSNDNCSHKLCKTCCAMYQHEASTFCKEAGHKPSGKEPTTASGGSSLYTRTRPLQSLHYKRREHASIDHHQRLKVLQNQQTYANDVRKNVRIKFWDEIGQMDILIVESPTHPYFCINNCSVAVREALGATDGKLVRIFDPKTKTWVLEESYNKRLLCDGEILLVRSHSCATGAGMQEAEEEETHRQRPRKRKFDDDIQVISAPSTPSREVSCAKALSIVPKIKTEYTSHRVLTSSPPLHPPVYTLASIQDLSSSPDLPTVIVPTSRPSTPTPAPKVKRVKVVEEEQILDLTVPNSHHGAWPWKFYKGMHEGFMQLEKKGSKHDNVFPSTTAKTKASARAAWTAGTPELKAKFYNDPTSTWKAYINAVRGLHGGTIPSHSESKKNKKLPQALNVKHEVIELDLD</sequence>
<feature type="region of interest" description="Disordered" evidence="1">
    <location>
        <begin position="69"/>
        <end position="88"/>
    </location>
</feature>
<protein>
    <submittedName>
        <fullName evidence="2">Uncharacterized protein</fullName>
    </submittedName>
</protein>
<feature type="compositionally biased region" description="Polar residues" evidence="1">
    <location>
        <begin position="127"/>
        <end position="136"/>
    </location>
</feature>
<feature type="region of interest" description="Disordered" evidence="1">
    <location>
        <begin position="112"/>
        <end position="137"/>
    </location>
</feature>
<feature type="region of interest" description="Disordered" evidence="1">
    <location>
        <begin position="372"/>
        <end position="392"/>
    </location>
</feature>
<dbReference type="Proteomes" id="UP001163798">
    <property type="component" value="Unassembled WGS sequence"/>
</dbReference>
<name>A0AA38NB20_9AGAR</name>